<dbReference type="UniPathway" id="UPA00077">
    <property type="reaction ID" value="UER00158"/>
</dbReference>
<comment type="caution">
    <text evidence="10">The sequence shown here is derived from an EMBL/GenBank/DDBJ whole genome shotgun (WGS) entry which is preliminary data.</text>
</comment>
<dbReference type="InterPro" id="IPR024072">
    <property type="entry name" value="DHFR-like_dom_sf"/>
</dbReference>
<dbReference type="InterPro" id="IPR017925">
    <property type="entry name" value="DHFR_CS"/>
</dbReference>
<keyword evidence="5 7" id="KW-0521">NADP</keyword>
<dbReference type="PRINTS" id="PR00070">
    <property type="entry name" value="DHFR"/>
</dbReference>
<dbReference type="EMBL" id="MFKF01000369">
    <property type="protein sequence ID" value="OGG45644.1"/>
    <property type="molecule type" value="Genomic_DNA"/>
</dbReference>
<protein>
    <recommendedName>
        <fullName evidence="3 7">Dihydrofolate reductase</fullName>
        <ecNumber evidence="3 7">1.5.1.3</ecNumber>
    </recommendedName>
</protein>
<evidence type="ECO:0000256" key="4">
    <source>
        <dbReference type="ARBA" id="ARBA00022563"/>
    </source>
</evidence>
<evidence type="ECO:0000313" key="10">
    <source>
        <dbReference type="EMBL" id="OGG45644.1"/>
    </source>
</evidence>
<organism evidence="10 11">
    <name type="scientific">Handelsmanbacteria sp. (strain RIFCSPLOWO2_12_FULL_64_10)</name>
    <dbReference type="NCBI Taxonomy" id="1817868"/>
    <lineage>
        <taxon>Bacteria</taxon>
        <taxon>Candidatus Handelsmaniibacteriota</taxon>
    </lineage>
</organism>
<dbReference type="SUPFAM" id="SSF53597">
    <property type="entry name" value="Dihydrofolate reductase-like"/>
    <property type="match status" value="1"/>
</dbReference>
<dbReference type="CDD" id="cd00209">
    <property type="entry name" value="DHFR"/>
    <property type="match status" value="1"/>
</dbReference>
<dbReference type="Gene3D" id="3.40.430.10">
    <property type="entry name" value="Dihydrofolate Reductase, subunit A"/>
    <property type="match status" value="1"/>
</dbReference>
<dbReference type="PROSITE" id="PS51330">
    <property type="entry name" value="DHFR_2"/>
    <property type="match status" value="1"/>
</dbReference>
<dbReference type="PANTHER" id="PTHR48069">
    <property type="entry name" value="DIHYDROFOLATE REDUCTASE"/>
    <property type="match status" value="1"/>
</dbReference>
<keyword evidence="6 7" id="KW-0560">Oxidoreductase</keyword>
<evidence type="ECO:0000256" key="3">
    <source>
        <dbReference type="ARBA" id="ARBA00012856"/>
    </source>
</evidence>
<comment type="similarity">
    <text evidence="2 7 8">Belongs to the dihydrofolate reductase family.</text>
</comment>
<comment type="pathway">
    <text evidence="1 7">Cofactor biosynthesis; tetrahydrofolate biosynthesis; 5,6,7,8-tetrahydrofolate from 7,8-dihydrofolate: step 1/1.</text>
</comment>
<dbReference type="Pfam" id="PF00186">
    <property type="entry name" value="DHFR_1"/>
    <property type="match status" value="1"/>
</dbReference>
<evidence type="ECO:0000256" key="1">
    <source>
        <dbReference type="ARBA" id="ARBA00004903"/>
    </source>
</evidence>
<accession>A0A1F6C8Z9</accession>
<comment type="catalytic activity">
    <reaction evidence="7">
        <text>(6S)-5,6,7,8-tetrahydrofolate + NADP(+) = 7,8-dihydrofolate + NADPH + H(+)</text>
        <dbReference type="Rhea" id="RHEA:15009"/>
        <dbReference type="ChEBI" id="CHEBI:15378"/>
        <dbReference type="ChEBI" id="CHEBI:57451"/>
        <dbReference type="ChEBI" id="CHEBI:57453"/>
        <dbReference type="ChEBI" id="CHEBI:57783"/>
        <dbReference type="ChEBI" id="CHEBI:58349"/>
        <dbReference type="EC" id="1.5.1.3"/>
    </reaction>
</comment>
<evidence type="ECO:0000259" key="9">
    <source>
        <dbReference type="PROSITE" id="PS51330"/>
    </source>
</evidence>
<evidence type="ECO:0000256" key="2">
    <source>
        <dbReference type="ARBA" id="ARBA00009539"/>
    </source>
</evidence>
<evidence type="ECO:0000313" key="11">
    <source>
        <dbReference type="Proteomes" id="UP000178606"/>
    </source>
</evidence>
<dbReference type="GO" id="GO:0005829">
    <property type="term" value="C:cytosol"/>
    <property type="evidence" value="ECO:0007669"/>
    <property type="project" value="TreeGrafter"/>
</dbReference>
<evidence type="ECO:0000256" key="5">
    <source>
        <dbReference type="ARBA" id="ARBA00022857"/>
    </source>
</evidence>
<dbReference type="GO" id="GO:0050661">
    <property type="term" value="F:NADP binding"/>
    <property type="evidence" value="ECO:0007669"/>
    <property type="project" value="InterPro"/>
</dbReference>
<dbReference type="EC" id="1.5.1.3" evidence="3 7"/>
<reference evidence="10 11" key="1">
    <citation type="journal article" date="2016" name="Nat. Commun.">
        <title>Thousands of microbial genomes shed light on interconnected biogeochemical processes in an aquifer system.</title>
        <authorList>
            <person name="Anantharaman K."/>
            <person name="Brown C.T."/>
            <person name="Hug L.A."/>
            <person name="Sharon I."/>
            <person name="Castelle C.J."/>
            <person name="Probst A.J."/>
            <person name="Thomas B.C."/>
            <person name="Singh A."/>
            <person name="Wilkins M.J."/>
            <person name="Karaoz U."/>
            <person name="Brodie E.L."/>
            <person name="Williams K.H."/>
            <person name="Hubbard S.S."/>
            <person name="Banfield J.F."/>
        </authorList>
    </citation>
    <scope>NUCLEOTIDE SEQUENCE [LARGE SCALE GENOMIC DNA]</scope>
    <source>
        <strain evidence="11">RIFCSPLOWO2_12_FULL_64_10</strain>
    </source>
</reference>
<dbReference type="PIRSF" id="PIRSF000194">
    <property type="entry name" value="DHFR"/>
    <property type="match status" value="1"/>
</dbReference>
<evidence type="ECO:0000256" key="6">
    <source>
        <dbReference type="ARBA" id="ARBA00023002"/>
    </source>
</evidence>
<dbReference type="PROSITE" id="PS00075">
    <property type="entry name" value="DHFR_1"/>
    <property type="match status" value="1"/>
</dbReference>
<dbReference type="GO" id="GO:0046654">
    <property type="term" value="P:tetrahydrofolate biosynthetic process"/>
    <property type="evidence" value="ECO:0007669"/>
    <property type="project" value="UniProtKB-UniPathway"/>
</dbReference>
<feature type="domain" description="DHFR" evidence="9">
    <location>
        <begin position="1"/>
        <end position="154"/>
    </location>
</feature>
<evidence type="ECO:0000256" key="8">
    <source>
        <dbReference type="RuleBase" id="RU004474"/>
    </source>
</evidence>
<dbReference type="GO" id="GO:0004146">
    <property type="term" value="F:dihydrofolate reductase activity"/>
    <property type="evidence" value="ECO:0007669"/>
    <property type="project" value="UniProtKB-EC"/>
</dbReference>
<gene>
    <name evidence="10" type="ORF">A3F84_28900</name>
</gene>
<dbReference type="GO" id="GO:0046452">
    <property type="term" value="P:dihydrofolate metabolic process"/>
    <property type="evidence" value="ECO:0007669"/>
    <property type="project" value="TreeGrafter"/>
</dbReference>
<dbReference type="Proteomes" id="UP000178606">
    <property type="component" value="Unassembled WGS sequence"/>
</dbReference>
<sequence length="154" mass="17847">MVILIAALTRDRVIGKDNRMPWHISEESKHFRRLTTGHTLIWGRKTFESAGRLPKRNIVVVSRTLAGDTEGVDVCRTLEEAIEKARAYGKDIFIAGGAETYRQALPLADRLYLSYVKKDYDGDAYFPEFDESEWEVAREEDHSEFVFVEYRRSK</sequence>
<proteinExistence type="inferred from homology"/>
<dbReference type="GO" id="GO:0046655">
    <property type="term" value="P:folic acid metabolic process"/>
    <property type="evidence" value="ECO:0007669"/>
    <property type="project" value="TreeGrafter"/>
</dbReference>
<dbReference type="InterPro" id="IPR001796">
    <property type="entry name" value="DHFR_dom"/>
</dbReference>
<evidence type="ECO:0000256" key="7">
    <source>
        <dbReference type="PIRNR" id="PIRNR000194"/>
    </source>
</evidence>
<comment type="function">
    <text evidence="7">Key enzyme in folate metabolism. Catalyzes an essential reaction for de novo glycine and purine synthesis, and for DNA precursor synthesis.</text>
</comment>
<dbReference type="GO" id="GO:0006730">
    <property type="term" value="P:one-carbon metabolic process"/>
    <property type="evidence" value="ECO:0007669"/>
    <property type="project" value="UniProtKB-KW"/>
</dbReference>
<dbReference type="PANTHER" id="PTHR48069:SF3">
    <property type="entry name" value="DIHYDROFOLATE REDUCTASE"/>
    <property type="match status" value="1"/>
</dbReference>
<dbReference type="InterPro" id="IPR012259">
    <property type="entry name" value="DHFR"/>
</dbReference>
<name>A0A1F6C8Z9_HANXR</name>
<dbReference type="AlphaFoldDB" id="A0A1F6C8Z9"/>
<keyword evidence="4 7" id="KW-0554">One-carbon metabolism</keyword>